<dbReference type="RefSeq" id="WP_044570268.1">
    <property type="nucleotide sequence ID" value="NZ_CAXYHH010000001.1"/>
</dbReference>
<dbReference type="AlphaFoldDB" id="A0A0F5ZNG9"/>
<evidence type="ECO:0000313" key="1">
    <source>
        <dbReference type="EMBL" id="KKD57281.1"/>
    </source>
</evidence>
<accession>A0A0F5ZNG9</accession>
<sequence length="64" mass="7131">MTPLDKPLRRELHIDGQPYTLTVAPEGLKLVEKGRRKGITLRWQDLVSGDAALATALQASLQRH</sequence>
<reference evidence="1 2" key="1">
    <citation type="submission" date="2015-03" db="EMBL/GenBank/DDBJ databases">
        <title>Draft genome of Stenotrophomonas maltophila isolated from urine specimen.</title>
        <authorList>
            <person name="Murugan N."/>
            <person name="Malathi J."/>
            <person name="Umashankar V."/>
            <person name="Madhavan H."/>
        </authorList>
    </citation>
    <scope>NUCLEOTIDE SEQUENCE [LARGE SCALE GENOMIC DNA]</scope>
    <source>
        <strain evidence="1 2">JMNMN1</strain>
    </source>
</reference>
<dbReference type="Proteomes" id="UP000243478">
    <property type="component" value="Unassembled WGS sequence"/>
</dbReference>
<comment type="caution">
    <text evidence="1">The sequence shown here is derived from an EMBL/GenBank/DDBJ whole genome shotgun (WGS) entry which is preliminary data.</text>
</comment>
<evidence type="ECO:0000313" key="2">
    <source>
        <dbReference type="Proteomes" id="UP000243478"/>
    </source>
</evidence>
<dbReference type="EMBL" id="JZRZ01000018">
    <property type="protein sequence ID" value="KKD57281.1"/>
    <property type="molecule type" value="Genomic_DNA"/>
</dbReference>
<organism evidence="1 2">
    <name type="scientific">Stenotrophomonas maltophilia</name>
    <name type="common">Pseudomonas maltophilia</name>
    <name type="synonym">Xanthomonas maltophilia</name>
    <dbReference type="NCBI Taxonomy" id="40324"/>
    <lineage>
        <taxon>Bacteria</taxon>
        <taxon>Pseudomonadati</taxon>
        <taxon>Pseudomonadota</taxon>
        <taxon>Gammaproteobacteria</taxon>
        <taxon>Lysobacterales</taxon>
        <taxon>Lysobacteraceae</taxon>
        <taxon>Stenotrophomonas</taxon>
        <taxon>Stenotrophomonas maltophilia group</taxon>
    </lineage>
</organism>
<protein>
    <submittedName>
        <fullName evidence="1">Uncharacterized protein</fullName>
    </submittedName>
</protein>
<dbReference type="PATRIC" id="fig|40324.63.peg.4008"/>
<proteinExistence type="predicted"/>
<name>A0A0F5ZNG9_STEMA</name>
<gene>
    <name evidence="1" type="ORF">VM57_10865</name>
</gene>